<dbReference type="GO" id="GO:0005615">
    <property type="term" value="C:extracellular space"/>
    <property type="evidence" value="ECO:0007669"/>
    <property type="project" value="TreeGrafter"/>
</dbReference>
<comment type="subcellular location">
    <subcellularLocation>
        <location evidence="1">Endoplasmic reticulum</location>
    </subcellularLocation>
    <subcellularLocation>
        <location evidence="3">Golgi apparatus</location>
    </subcellularLocation>
    <subcellularLocation>
        <location evidence="2">Lysosome</location>
    </subcellularLocation>
    <subcellularLocation>
        <location evidence="4">Secreted</location>
    </subcellularLocation>
</comment>
<gene>
    <name evidence="24" type="ORF">AFUS01_LOCUS33171</name>
</gene>
<evidence type="ECO:0000256" key="4">
    <source>
        <dbReference type="ARBA" id="ARBA00004613"/>
    </source>
</evidence>
<evidence type="ECO:0000256" key="2">
    <source>
        <dbReference type="ARBA" id="ARBA00004371"/>
    </source>
</evidence>
<sequence length="566" mass="62500">MTGINIRHKLVWTLVLLCVIVNISDSLDHNGFEDEERLDSPKILRSRAEFIPYLERKGIEVNPHQCDQIWSPYHVAIPPKSCLPRNRNKFKGKYEPSAESVPETNSKPDHADLPLACIGKEAISAEVRSYQSTVDTIVQLATQGAFKGKTFEDVAEFVDRFGHRITGSESLESSIDYLENLLRQNGAANIQAEDVEVPDWRRGKEIATMLTPREKPLAILGLGQTVGTSILGITADAAVFSSYEDLMANLSSVEGKIAVLNYGGPAGEPLGMGNNGYSALANAGARAALYKSATTFSIYSPHARRANLYYDGVTPEIPIAYITLEDADLLTRISARGEQIRIYLNMQNIHRNSTSRNLFADIRGKEKPEEFVLFSGHTDTWDVGQGIQDDAIGVFLALEAFNLLKSLNLIPRRTLRLAFWTAEEYGFKGSAQYIKDHSYEFDNLSAVMEADFSCLASTGLVYYGVPELACILQEVINLVGSATTGLLAKAKKMSTDLDNFVPLNIPTISLLGDDGRYFWFHHTEADAITAGTVNSTEFDRCLALWTSTAFIIADVENKISRFNSEG</sequence>
<keyword evidence="8" id="KW-0121">Carboxypeptidase</keyword>
<evidence type="ECO:0000256" key="12">
    <source>
        <dbReference type="ARBA" id="ARBA00022801"/>
    </source>
</evidence>
<feature type="signal peptide" evidence="22">
    <location>
        <begin position="1"/>
        <end position="26"/>
    </location>
</feature>
<dbReference type="GO" id="GO:0005783">
    <property type="term" value="C:endoplasmic reticulum"/>
    <property type="evidence" value="ECO:0007669"/>
    <property type="project" value="UniProtKB-SubCell"/>
</dbReference>
<evidence type="ECO:0000256" key="1">
    <source>
        <dbReference type="ARBA" id="ARBA00004240"/>
    </source>
</evidence>
<evidence type="ECO:0000256" key="20">
    <source>
        <dbReference type="ARBA" id="ARBA00025833"/>
    </source>
</evidence>
<name>A0A8J2PV09_9HEXA</name>
<reference evidence="24" key="1">
    <citation type="submission" date="2021-06" db="EMBL/GenBank/DDBJ databases">
        <authorList>
            <person name="Hodson N. C."/>
            <person name="Mongue J. A."/>
            <person name="Jaron S. K."/>
        </authorList>
    </citation>
    <scope>NUCLEOTIDE SEQUENCE</scope>
</reference>
<evidence type="ECO:0000256" key="3">
    <source>
        <dbReference type="ARBA" id="ARBA00004555"/>
    </source>
</evidence>
<keyword evidence="12" id="KW-0378">Hydrolase</keyword>
<evidence type="ECO:0000256" key="9">
    <source>
        <dbReference type="ARBA" id="ARBA00022670"/>
    </source>
</evidence>
<feature type="domain" description="Peptidase M28" evidence="23">
    <location>
        <begin position="357"/>
        <end position="544"/>
    </location>
</feature>
<evidence type="ECO:0000256" key="13">
    <source>
        <dbReference type="ARBA" id="ARBA00022824"/>
    </source>
</evidence>
<keyword evidence="11 22" id="KW-0732">Signal</keyword>
<evidence type="ECO:0000256" key="21">
    <source>
        <dbReference type="ARBA" id="ARBA00033328"/>
    </source>
</evidence>
<dbReference type="InterPro" id="IPR007484">
    <property type="entry name" value="Peptidase_M28"/>
</dbReference>
<evidence type="ECO:0000256" key="19">
    <source>
        <dbReference type="ARBA" id="ARBA00023228"/>
    </source>
</evidence>
<evidence type="ECO:0000256" key="14">
    <source>
        <dbReference type="ARBA" id="ARBA00022833"/>
    </source>
</evidence>
<dbReference type="GO" id="GO:0004180">
    <property type="term" value="F:carboxypeptidase activity"/>
    <property type="evidence" value="ECO:0007669"/>
    <property type="project" value="UniProtKB-KW"/>
</dbReference>
<evidence type="ECO:0000256" key="11">
    <source>
        <dbReference type="ARBA" id="ARBA00022729"/>
    </source>
</evidence>
<protein>
    <recommendedName>
        <fullName evidence="6">Carboxypeptidase Q</fullName>
    </recommendedName>
    <alternativeName>
        <fullName evidence="21">Plasma glutamate carboxypeptidase</fullName>
    </alternativeName>
</protein>
<dbReference type="GO" id="GO:0006508">
    <property type="term" value="P:proteolysis"/>
    <property type="evidence" value="ECO:0007669"/>
    <property type="project" value="UniProtKB-KW"/>
</dbReference>
<dbReference type="OrthoDB" id="5841748at2759"/>
<dbReference type="PANTHER" id="PTHR12053:SF3">
    <property type="entry name" value="CARBOXYPEPTIDASE Q"/>
    <property type="match status" value="1"/>
</dbReference>
<evidence type="ECO:0000256" key="5">
    <source>
        <dbReference type="ARBA" id="ARBA00010918"/>
    </source>
</evidence>
<evidence type="ECO:0000256" key="8">
    <source>
        <dbReference type="ARBA" id="ARBA00022645"/>
    </source>
</evidence>
<dbReference type="GO" id="GO:0005764">
    <property type="term" value="C:lysosome"/>
    <property type="evidence" value="ECO:0007669"/>
    <property type="project" value="UniProtKB-SubCell"/>
</dbReference>
<dbReference type="GO" id="GO:0005794">
    <property type="term" value="C:Golgi apparatus"/>
    <property type="evidence" value="ECO:0007669"/>
    <property type="project" value="UniProtKB-SubCell"/>
</dbReference>
<dbReference type="Proteomes" id="UP000708208">
    <property type="component" value="Unassembled WGS sequence"/>
</dbReference>
<keyword evidence="13" id="KW-0256">Endoplasmic reticulum</keyword>
<keyword evidence="16" id="KW-0482">Metalloprotease</keyword>
<evidence type="ECO:0000313" key="24">
    <source>
        <dbReference type="EMBL" id="CAG7822930.1"/>
    </source>
</evidence>
<comment type="similarity">
    <text evidence="5">Belongs to the peptidase M28 family.</text>
</comment>
<evidence type="ECO:0000256" key="10">
    <source>
        <dbReference type="ARBA" id="ARBA00022723"/>
    </source>
</evidence>
<organism evidence="24 25">
    <name type="scientific">Allacma fusca</name>
    <dbReference type="NCBI Taxonomy" id="39272"/>
    <lineage>
        <taxon>Eukaryota</taxon>
        <taxon>Metazoa</taxon>
        <taxon>Ecdysozoa</taxon>
        <taxon>Arthropoda</taxon>
        <taxon>Hexapoda</taxon>
        <taxon>Collembola</taxon>
        <taxon>Symphypleona</taxon>
        <taxon>Sminthuridae</taxon>
        <taxon>Allacma</taxon>
    </lineage>
</organism>
<evidence type="ECO:0000259" key="23">
    <source>
        <dbReference type="Pfam" id="PF04389"/>
    </source>
</evidence>
<evidence type="ECO:0000256" key="18">
    <source>
        <dbReference type="ARBA" id="ARBA00023180"/>
    </source>
</evidence>
<keyword evidence="7" id="KW-0964">Secreted</keyword>
<evidence type="ECO:0000256" key="15">
    <source>
        <dbReference type="ARBA" id="ARBA00023034"/>
    </source>
</evidence>
<dbReference type="EMBL" id="CAJVCH010527855">
    <property type="protein sequence ID" value="CAG7822930.1"/>
    <property type="molecule type" value="Genomic_DNA"/>
</dbReference>
<dbReference type="PANTHER" id="PTHR12053">
    <property type="entry name" value="PROTEASE FAMILY M28 PLASMA GLUTAMATE CARBOXYPEPTIDASE-RELATED"/>
    <property type="match status" value="1"/>
</dbReference>
<comment type="subunit">
    <text evidence="20">Homodimer. The monomeric form is inactive while the homodimer is active.</text>
</comment>
<keyword evidence="14" id="KW-0862">Zinc</keyword>
<keyword evidence="25" id="KW-1185">Reference proteome</keyword>
<feature type="chain" id="PRO_5035253528" description="Carboxypeptidase Q" evidence="22">
    <location>
        <begin position="27"/>
        <end position="566"/>
    </location>
</feature>
<evidence type="ECO:0000256" key="6">
    <source>
        <dbReference type="ARBA" id="ARBA00014116"/>
    </source>
</evidence>
<evidence type="ECO:0000256" key="7">
    <source>
        <dbReference type="ARBA" id="ARBA00022525"/>
    </source>
</evidence>
<keyword evidence="17" id="KW-0865">Zymogen</keyword>
<evidence type="ECO:0000256" key="17">
    <source>
        <dbReference type="ARBA" id="ARBA00023145"/>
    </source>
</evidence>
<keyword evidence="18" id="KW-0325">Glycoprotein</keyword>
<proteinExistence type="inferred from homology"/>
<dbReference type="GO" id="GO:0046872">
    <property type="term" value="F:metal ion binding"/>
    <property type="evidence" value="ECO:0007669"/>
    <property type="project" value="UniProtKB-KW"/>
</dbReference>
<evidence type="ECO:0000313" key="25">
    <source>
        <dbReference type="Proteomes" id="UP000708208"/>
    </source>
</evidence>
<dbReference type="Pfam" id="PF04389">
    <property type="entry name" value="Peptidase_M28"/>
    <property type="match status" value="1"/>
</dbReference>
<dbReference type="GO" id="GO:0043171">
    <property type="term" value="P:peptide catabolic process"/>
    <property type="evidence" value="ECO:0007669"/>
    <property type="project" value="TreeGrafter"/>
</dbReference>
<comment type="caution">
    <text evidence="24">The sequence shown here is derived from an EMBL/GenBank/DDBJ whole genome shotgun (WGS) entry which is preliminary data.</text>
</comment>
<evidence type="ECO:0000256" key="16">
    <source>
        <dbReference type="ARBA" id="ARBA00023049"/>
    </source>
</evidence>
<keyword evidence="10" id="KW-0479">Metal-binding</keyword>
<dbReference type="AlphaFoldDB" id="A0A8J2PV09"/>
<evidence type="ECO:0000256" key="22">
    <source>
        <dbReference type="SAM" id="SignalP"/>
    </source>
</evidence>
<keyword evidence="15" id="KW-0333">Golgi apparatus</keyword>
<dbReference type="InterPro" id="IPR039866">
    <property type="entry name" value="CPQ"/>
</dbReference>
<accession>A0A8J2PV09</accession>
<keyword evidence="9" id="KW-0645">Protease</keyword>
<keyword evidence="19" id="KW-0458">Lysosome</keyword>
<dbReference type="GO" id="GO:0070573">
    <property type="term" value="F:metallodipeptidase activity"/>
    <property type="evidence" value="ECO:0007669"/>
    <property type="project" value="InterPro"/>
</dbReference>